<evidence type="ECO:0000259" key="9">
    <source>
        <dbReference type="Pfam" id="PF25147"/>
    </source>
</evidence>
<feature type="signal peptide" evidence="8">
    <location>
        <begin position="1"/>
        <end position="20"/>
    </location>
</feature>
<feature type="domain" description="Ribophorin II C-terminal" evidence="9">
    <location>
        <begin position="165"/>
        <end position="271"/>
    </location>
</feature>
<reference evidence="10 11" key="1">
    <citation type="submission" date="2013-02" db="EMBL/GenBank/DDBJ databases">
        <title>Genome sequence of Candida maltosa Xu316, a potential industrial strain for xylitol and ethanol production.</title>
        <authorList>
            <person name="Yu J."/>
            <person name="Wang Q."/>
            <person name="Geng X."/>
            <person name="Bao W."/>
            <person name="He P."/>
            <person name="Cai J."/>
        </authorList>
    </citation>
    <scope>NUCLEOTIDE SEQUENCE [LARGE SCALE GENOMIC DNA]</scope>
    <source>
        <strain evidence="11">Xu316</strain>
    </source>
</reference>
<dbReference type="GO" id="GO:0006487">
    <property type="term" value="P:protein N-linked glycosylation"/>
    <property type="evidence" value="ECO:0007669"/>
    <property type="project" value="TreeGrafter"/>
</dbReference>
<evidence type="ECO:0000256" key="8">
    <source>
        <dbReference type="SAM" id="SignalP"/>
    </source>
</evidence>
<evidence type="ECO:0000313" key="10">
    <source>
        <dbReference type="EMBL" id="EMG46813.1"/>
    </source>
</evidence>
<protein>
    <recommendedName>
        <fullName evidence="9">Ribophorin II C-terminal domain-containing protein</fullName>
    </recommendedName>
</protein>
<dbReference type="HOGENOM" id="CLU_079423_1_0_1"/>
<accession>M3J495</accession>
<keyword evidence="5 7" id="KW-1133">Transmembrane helix</keyword>
<evidence type="ECO:0000256" key="6">
    <source>
        <dbReference type="ARBA" id="ARBA00023136"/>
    </source>
</evidence>
<dbReference type="STRING" id="1245528.M3J495"/>
<dbReference type="EMBL" id="AOGT01001869">
    <property type="protein sequence ID" value="EMG46813.1"/>
    <property type="molecule type" value="Genomic_DNA"/>
</dbReference>
<keyword evidence="6 7" id="KW-0472">Membrane</keyword>
<dbReference type="InterPro" id="IPR008814">
    <property type="entry name" value="Swp1"/>
</dbReference>
<proteinExistence type="predicted"/>
<dbReference type="UniPathway" id="UPA00378"/>
<evidence type="ECO:0000256" key="1">
    <source>
        <dbReference type="ARBA" id="ARBA00004477"/>
    </source>
</evidence>
<keyword evidence="11" id="KW-1185">Reference proteome</keyword>
<dbReference type="OrthoDB" id="432292at2759"/>
<organism evidence="10 11">
    <name type="scientific">Candida maltosa (strain Xu316)</name>
    <name type="common">Yeast</name>
    <dbReference type="NCBI Taxonomy" id="1245528"/>
    <lineage>
        <taxon>Eukaryota</taxon>
        <taxon>Fungi</taxon>
        <taxon>Dikarya</taxon>
        <taxon>Ascomycota</taxon>
        <taxon>Saccharomycotina</taxon>
        <taxon>Pichiomycetes</taxon>
        <taxon>Debaryomycetaceae</taxon>
        <taxon>Candida/Lodderomyces clade</taxon>
        <taxon>Candida</taxon>
    </lineage>
</organism>
<dbReference type="InterPro" id="IPR056790">
    <property type="entry name" value="Ribophorin_II_C"/>
</dbReference>
<dbReference type="AlphaFoldDB" id="M3J495"/>
<keyword evidence="3 8" id="KW-0732">Signal</keyword>
<dbReference type="Pfam" id="PF25147">
    <property type="entry name" value="Ribophorin_II_C"/>
    <property type="match status" value="1"/>
</dbReference>
<comment type="subcellular location">
    <subcellularLocation>
        <location evidence="1">Endoplasmic reticulum membrane</location>
        <topology evidence="1">Multi-pass membrane protein</topology>
    </subcellularLocation>
</comment>
<name>M3J495_CANMX</name>
<comment type="caution">
    <text evidence="10">The sequence shown here is derived from an EMBL/GenBank/DDBJ whole genome shotgun (WGS) entry which is preliminary data.</text>
</comment>
<dbReference type="GO" id="GO:0008250">
    <property type="term" value="C:oligosaccharyltransferase complex"/>
    <property type="evidence" value="ECO:0007669"/>
    <property type="project" value="InterPro"/>
</dbReference>
<dbReference type="Proteomes" id="UP000011777">
    <property type="component" value="Unassembled WGS sequence"/>
</dbReference>
<evidence type="ECO:0000256" key="4">
    <source>
        <dbReference type="ARBA" id="ARBA00022824"/>
    </source>
</evidence>
<dbReference type="OMA" id="SIVTHYV"/>
<evidence type="ECO:0000313" key="11">
    <source>
        <dbReference type="Proteomes" id="UP000011777"/>
    </source>
</evidence>
<evidence type="ECO:0000256" key="5">
    <source>
        <dbReference type="ARBA" id="ARBA00022989"/>
    </source>
</evidence>
<sequence length="276" mass="30737">MKYSLFIILANLAAIAIAYSDLTGKISLNGKSITLGEFNTQEVKQLTIESPKDVLEIKLNSKDIEEKPEQIVISLADADDSSIVTHYVPTVKGTKITSTIKSISLPEVLKTKDKLILSIIIADSKSENNLIRRLVEILPSPDFQATSKHQPKPRIGIQPEIHHIFREDEKTVNPIIPVIFIGIATTLFLGLLASWVGFIGVNDLFRTFKTTSPTQLFYNVSFLISIIGFELNFAKYYLGQSIFTTLFYGFILTVPSVYFGVSVLRNLAKNRALGKQ</sequence>
<dbReference type="PANTHER" id="PTHR12640">
    <property type="entry name" value="RIBOPHORIN II"/>
    <property type="match status" value="1"/>
</dbReference>
<gene>
    <name evidence="10" type="ORF">G210_2933</name>
</gene>
<evidence type="ECO:0000256" key="2">
    <source>
        <dbReference type="ARBA" id="ARBA00022692"/>
    </source>
</evidence>
<keyword evidence="4" id="KW-0256">Endoplasmic reticulum</keyword>
<keyword evidence="2 7" id="KW-0812">Transmembrane</keyword>
<evidence type="ECO:0000256" key="7">
    <source>
        <dbReference type="SAM" id="Phobius"/>
    </source>
</evidence>
<dbReference type="PANTHER" id="PTHR12640:SF0">
    <property type="entry name" value="DOLICHYL-DIPHOSPHOOLIGOSACCHARIDE--PROTEIN GLYCOSYLTRANSFERASE SUBUNIT 2"/>
    <property type="match status" value="1"/>
</dbReference>
<feature type="chain" id="PRO_5041404379" description="Ribophorin II C-terminal domain-containing protein" evidence="8">
    <location>
        <begin position="21"/>
        <end position="276"/>
    </location>
</feature>
<feature type="transmembrane region" description="Helical" evidence="7">
    <location>
        <begin position="246"/>
        <end position="268"/>
    </location>
</feature>
<evidence type="ECO:0000256" key="3">
    <source>
        <dbReference type="ARBA" id="ARBA00022729"/>
    </source>
</evidence>
<dbReference type="eggNOG" id="KOG2447">
    <property type="taxonomic scope" value="Eukaryota"/>
</dbReference>
<feature type="transmembrane region" description="Helical" evidence="7">
    <location>
        <begin position="216"/>
        <end position="234"/>
    </location>
</feature>
<feature type="transmembrane region" description="Helical" evidence="7">
    <location>
        <begin position="175"/>
        <end position="204"/>
    </location>
</feature>